<dbReference type="Proteomes" id="UP001501578">
    <property type="component" value="Unassembled WGS sequence"/>
</dbReference>
<accession>A0ABN1QJ69</accession>
<reference evidence="1 2" key="1">
    <citation type="journal article" date="2019" name="Int. J. Syst. Evol. Microbiol.">
        <title>The Global Catalogue of Microorganisms (GCM) 10K type strain sequencing project: providing services to taxonomists for standard genome sequencing and annotation.</title>
        <authorList>
            <consortium name="The Broad Institute Genomics Platform"/>
            <consortium name="The Broad Institute Genome Sequencing Center for Infectious Disease"/>
            <person name="Wu L."/>
            <person name="Ma J."/>
        </authorList>
    </citation>
    <scope>NUCLEOTIDE SEQUENCE [LARGE SCALE GENOMIC DNA]</scope>
    <source>
        <strain evidence="1 2">JCM 11136</strain>
    </source>
</reference>
<organism evidence="1 2">
    <name type="scientific">Nonomuraea longicatena</name>
    <dbReference type="NCBI Taxonomy" id="83682"/>
    <lineage>
        <taxon>Bacteria</taxon>
        <taxon>Bacillati</taxon>
        <taxon>Actinomycetota</taxon>
        <taxon>Actinomycetes</taxon>
        <taxon>Streptosporangiales</taxon>
        <taxon>Streptosporangiaceae</taxon>
        <taxon>Nonomuraea</taxon>
    </lineage>
</organism>
<sequence>MRVAHEPMRARTHRAVIGPVRAAGHRIHGGITKPVDSMELVKTAVLAEGQARELSA</sequence>
<proteinExistence type="predicted"/>
<comment type="caution">
    <text evidence="1">The sequence shown here is derived from an EMBL/GenBank/DDBJ whole genome shotgun (WGS) entry which is preliminary data.</text>
</comment>
<gene>
    <name evidence="1" type="ORF">GCM10009560_56860</name>
</gene>
<name>A0ABN1QJ69_9ACTN</name>
<dbReference type="EMBL" id="BAAAHQ010000035">
    <property type="protein sequence ID" value="GAA0943456.1"/>
    <property type="molecule type" value="Genomic_DNA"/>
</dbReference>
<evidence type="ECO:0000313" key="1">
    <source>
        <dbReference type="EMBL" id="GAA0943456.1"/>
    </source>
</evidence>
<evidence type="ECO:0000313" key="2">
    <source>
        <dbReference type="Proteomes" id="UP001501578"/>
    </source>
</evidence>
<keyword evidence="2" id="KW-1185">Reference proteome</keyword>
<protein>
    <submittedName>
        <fullName evidence="1">Uncharacterized protein</fullName>
    </submittedName>
</protein>